<dbReference type="NCBIfam" id="TIGR00350">
    <property type="entry name" value="lytR_cpsA_psr"/>
    <property type="match status" value="1"/>
</dbReference>
<reference evidence="5" key="1">
    <citation type="journal article" date="2016" name="Genome Announc.">
        <title>Complete genome sequence of Alkaliphilus metalliredigens strain QYMF, an alkaliphilic and metal-reducing bacterium isolated from borax-contaminated leachate ponds.</title>
        <authorList>
            <person name="Hwang C."/>
            <person name="Copeland A."/>
            <person name="Lucas S."/>
            <person name="Lapidus A."/>
            <person name="Barry K."/>
            <person name="Detter J.C."/>
            <person name="Glavina Del Rio T."/>
            <person name="Hammon N."/>
            <person name="Israni S."/>
            <person name="Dalin E."/>
            <person name="Tice H."/>
            <person name="Pitluck S."/>
            <person name="Chertkov O."/>
            <person name="Brettin T."/>
            <person name="Bruce D."/>
            <person name="Han C."/>
            <person name="Schmutz J."/>
            <person name="Larimer F."/>
            <person name="Land M.L."/>
            <person name="Hauser L."/>
            <person name="Kyrpides N."/>
            <person name="Mikhailova N."/>
            <person name="Ye Q."/>
            <person name="Zhou J."/>
            <person name="Richardson P."/>
            <person name="Fields M.W."/>
        </authorList>
    </citation>
    <scope>NUCLEOTIDE SEQUENCE [LARGE SCALE GENOMIC DNA]</scope>
    <source>
        <strain evidence="5">QYMF</strain>
    </source>
</reference>
<evidence type="ECO:0000256" key="2">
    <source>
        <dbReference type="SAM" id="Phobius"/>
    </source>
</evidence>
<dbReference type="KEGG" id="amt:Amet_1029"/>
<keyword evidence="5" id="KW-1185">Reference proteome</keyword>
<dbReference type="EMBL" id="CP000724">
    <property type="protein sequence ID" value="ABR47246.1"/>
    <property type="molecule type" value="Genomic_DNA"/>
</dbReference>
<evidence type="ECO:0000313" key="5">
    <source>
        <dbReference type="Proteomes" id="UP000001572"/>
    </source>
</evidence>
<evidence type="ECO:0000313" key="4">
    <source>
        <dbReference type="EMBL" id="ABR47246.1"/>
    </source>
</evidence>
<comment type="similarity">
    <text evidence="1">Belongs to the LytR/CpsA/Psr (LCP) family.</text>
</comment>
<dbReference type="eggNOG" id="COG1316">
    <property type="taxonomic scope" value="Bacteria"/>
</dbReference>
<dbReference type="InterPro" id="IPR050922">
    <property type="entry name" value="LytR/CpsA/Psr_CW_biosynth"/>
</dbReference>
<dbReference type="Proteomes" id="UP000001572">
    <property type="component" value="Chromosome"/>
</dbReference>
<evidence type="ECO:0000259" key="3">
    <source>
        <dbReference type="Pfam" id="PF03816"/>
    </source>
</evidence>
<dbReference type="HOGENOM" id="CLU_016455_1_0_9"/>
<keyword evidence="2" id="KW-0472">Membrane</keyword>
<dbReference type="STRING" id="293826.Amet_1029"/>
<feature type="domain" description="Cell envelope-related transcriptional attenuator" evidence="3">
    <location>
        <begin position="79"/>
        <end position="228"/>
    </location>
</feature>
<organism evidence="4 5">
    <name type="scientific">Alkaliphilus metalliredigens (strain QYMF)</name>
    <dbReference type="NCBI Taxonomy" id="293826"/>
    <lineage>
        <taxon>Bacteria</taxon>
        <taxon>Bacillati</taxon>
        <taxon>Bacillota</taxon>
        <taxon>Clostridia</taxon>
        <taxon>Peptostreptococcales</taxon>
        <taxon>Natronincolaceae</taxon>
        <taxon>Alkaliphilus</taxon>
    </lineage>
</organism>
<protein>
    <submittedName>
        <fullName evidence="4">Cell envelope-related transcriptional attenuator</fullName>
    </submittedName>
</protein>
<sequence>MKKWQWAVVVSLCSIIVVTMIYGYSIYRGYKNTLNHISVISENVDIEQGEEFYNQDELESFVMLIYGISARKQLGDMGRSDTMMLALVDPNEMEISLISIPRDAYVQIPGYRMDKINGAYPRGGSELMMKTIEEWLDIQVNSFASINFQGFVDLVDLVNGIKVEVSRKMEYDDPADGTRIRLYPGEQVLDGKNALDFVRFRQSNDGRHASDYDRMLRQQEALQALAGKKTSVRTLTRAFDMMNILSENVQTSLTPGELEKLIRIFLSFKPEDLQTTSIQGEGYYHNGGWYERVPQTEVERIQEIIRGFLSIN</sequence>
<dbReference type="PANTHER" id="PTHR33392">
    <property type="entry name" value="POLYISOPRENYL-TEICHOIC ACID--PEPTIDOGLYCAN TEICHOIC ACID TRANSFERASE TAGU"/>
    <property type="match status" value="1"/>
</dbReference>
<accession>A6TM28</accession>
<dbReference type="AlphaFoldDB" id="A6TM28"/>
<dbReference type="PANTHER" id="PTHR33392:SF6">
    <property type="entry name" value="POLYISOPRENYL-TEICHOIC ACID--PEPTIDOGLYCAN TEICHOIC ACID TRANSFERASE TAGU"/>
    <property type="match status" value="1"/>
</dbReference>
<keyword evidence="2" id="KW-1133">Transmembrane helix</keyword>
<dbReference type="OrthoDB" id="305468at2"/>
<name>A6TM28_ALKMQ</name>
<keyword evidence="2" id="KW-0812">Transmembrane</keyword>
<dbReference type="Gene3D" id="3.40.630.190">
    <property type="entry name" value="LCP protein"/>
    <property type="match status" value="1"/>
</dbReference>
<dbReference type="RefSeq" id="WP_012062288.1">
    <property type="nucleotide sequence ID" value="NC_009633.1"/>
</dbReference>
<dbReference type="Pfam" id="PF03816">
    <property type="entry name" value="LytR_cpsA_psr"/>
    <property type="match status" value="1"/>
</dbReference>
<proteinExistence type="inferred from homology"/>
<evidence type="ECO:0000256" key="1">
    <source>
        <dbReference type="ARBA" id="ARBA00006068"/>
    </source>
</evidence>
<dbReference type="InterPro" id="IPR004474">
    <property type="entry name" value="LytR_CpsA_psr"/>
</dbReference>
<gene>
    <name evidence="4" type="ordered locus">Amet_1029</name>
</gene>
<feature type="transmembrane region" description="Helical" evidence="2">
    <location>
        <begin position="6"/>
        <end position="27"/>
    </location>
</feature>